<keyword evidence="1" id="KW-0812">Transmembrane</keyword>
<dbReference type="RefSeq" id="WP_255876117.1">
    <property type="nucleotide sequence ID" value="NZ_JACASI010000059.1"/>
</dbReference>
<dbReference type="Proteomes" id="UP001205566">
    <property type="component" value="Unassembled WGS sequence"/>
</dbReference>
<proteinExistence type="predicted"/>
<sequence>MEEISEIVTSPAWWITVVIAGIAINLVSGYLKELIDSKLSRISHWWEARTKEQQVKRDNYISRLKTDDKFFALHTIRHTKSRSWAIMWSLLGVMLFLGAQIFADDGKASAPLMAIGAIAFFRSFKHLMSAAKFLHYAEQAIDPQDT</sequence>
<name>A0ABT1P506_9GAMM</name>
<gene>
    <name evidence="2" type="ORF">HXX02_17230</name>
</gene>
<reference evidence="2" key="1">
    <citation type="thesis" date="2020" institute="Technische Universitat Dresden" country="Dresden, Germany">
        <title>The Agarolytic System of Microbulbifer elongatus PORT2, Isolated from Batu Karas, Pangandaran West Java Indonesia.</title>
        <authorList>
            <person name="Anggraeni S.R."/>
        </authorList>
    </citation>
    <scope>NUCLEOTIDE SEQUENCE</scope>
    <source>
        <strain evidence="2">PORT2</strain>
    </source>
</reference>
<feature type="transmembrane region" description="Helical" evidence="1">
    <location>
        <begin position="84"/>
        <end position="102"/>
    </location>
</feature>
<organism evidence="2 3">
    <name type="scientific">Microbulbifer elongatus</name>
    <dbReference type="NCBI Taxonomy" id="86173"/>
    <lineage>
        <taxon>Bacteria</taxon>
        <taxon>Pseudomonadati</taxon>
        <taxon>Pseudomonadota</taxon>
        <taxon>Gammaproteobacteria</taxon>
        <taxon>Cellvibrionales</taxon>
        <taxon>Microbulbiferaceae</taxon>
        <taxon>Microbulbifer</taxon>
    </lineage>
</organism>
<evidence type="ECO:0000256" key="1">
    <source>
        <dbReference type="SAM" id="Phobius"/>
    </source>
</evidence>
<feature type="transmembrane region" description="Helical" evidence="1">
    <location>
        <begin position="12"/>
        <end position="31"/>
    </location>
</feature>
<accession>A0ABT1P506</accession>
<dbReference type="EMBL" id="JACASI010000059">
    <property type="protein sequence ID" value="MCQ3831177.1"/>
    <property type="molecule type" value="Genomic_DNA"/>
</dbReference>
<keyword evidence="1" id="KW-0472">Membrane</keyword>
<evidence type="ECO:0000313" key="3">
    <source>
        <dbReference type="Proteomes" id="UP001205566"/>
    </source>
</evidence>
<evidence type="ECO:0000313" key="2">
    <source>
        <dbReference type="EMBL" id="MCQ3831177.1"/>
    </source>
</evidence>
<protein>
    <submittedName>
        <fullName evidence="2">Uncharacterized protein</fullName>
    </submittedName>
</protein>
<comment type="caution">
    <text evidence="2">The sequence shown here is derived from an EMBL/GenBank/DDBJ whole genome shotgun (WGS) entry which is preliminary data.</text>
</comment>
<keyword evidence="3" id="KW-1185">Reference proteome</keyword>
<keyword evidence="1" id="KW-1133">Transmembrane helix</keyword>